<organism evidence="2 3">
    <name type="scientific">Marinoscillum luteum</name>
    <dbReference type="NCBI Taxonomy" id="861051"/>
    <lineage>
        <taxon>Bacteria</taxon>
        <taxon>Pseudomonadati</taxon>
        <taxon>Bacteroidota</taxon>
        <taxon>Cytophagia</taxon>
        <taxon>Cytophagales</taxon>
        <taxon>Reichenbachiellaceae</taxon>
        <taxon>Marinoscillum</taxon>
    </lineage>
</organism>
<sequence length="575" mass="64756">MRFFIYLIVFLTGAVCLAQNRPTHFTDSTGALYWRKSTPVYLFVSDAPDGDKERLKSKATAQYADPFYLDTEGVNYIRSRNAVDPETKRVIPDSEVMFEIYADGIAPVTSVSYENVNKFQGDLLYYKAGVNVSLEAKDQLSGVRKLEYAINDGKYTPYQKPLTFQDPGIYKVEYYSEDEVGNVEDKKSISFVVDPTPPYSDLTINGITEDEVISTGSKLYILALDSISGVASVYYKFDDQPFKKYNGLQLPTAQLEEGEHTITYYAEDKVKNVEEHKSFTFFLDKSAPLMVADVLGDRFIVMDEVYFSGRTKLKLTAVDNKVGVKEVMYSVDNEEFKKYEKPFYLPSVSGVHLIKYYSVDNLDNSTADSKNSRYIGQGGFEEFKHNVNKFYVDLTGPVINHSIGNYTFTRSDTLFIGPYSKIKLTGTDPESGFKSIAYSLGSDVGEELYTEPFTLTREGFNTLNYYGYDNVNNRNIAKFTFYLDATAPNIFIQFNTGNTDSREGKLVYPITSGIFLSATDKTSGVNSVTYSLDDAPFKPYAGLISGMKKGKHTLVVKAKDFLNNEAVKEVTFHIK</sequence>
<dbReference type="RefSeq" id="WP_395418383.1">
    <property type="nucleotide sequence ID" value="NZ_JBIPKE010000019.1"/>
</dbReference>
<name>A0ABW7NBD8_9BACT</name>
<comment type="caution">
    <text evidence="2">The sequence shown here is derived from an EMBL/GenBank/DDBJ whole genome shotgun (WGS) entry which is preliminary data.</text>
</comment>
<proteinExistence type="predicted"/>
<accession>A0ABW7NBD8</accession>
<evidence type="ECO:0000313" key="3">
    <source>
        <dbReference type="Proteomes" id="UP001610063"/>
    </source>
</evidence>
<protein>
    <submittedName>
        <fullName evidence="2">OmpL47-type beta-barrel domain-containing protein</fullName>
    </submittedName>
</protein>
<feature type="signal peptide" evidence="1">
    <location>
        <begin position="1"/>
        <end position="18"/>
    </location>
</feature>
<keyword evidence="1" id="KW-0732">Signal</keyword>
<dbReference type="EMBL" id="JBIPKE010000019">
    <property type="protein sequence ID" value="MFH6984947.1"/>
    <property type="molecule type" value="Genomic_DNA"/>
</dbReference>
<dbReference type="Proteomes" id="UP001610063">
    <property type="component" value="Unassembled WGS sequence"/>
</dbReference>
<gene>
    <name evidence="2" type="ORF">ACHKAR_15940</name>
</gene>
<evidence type="ECO:0000313" key="2">
    <source>
        <dbReference type="EMBL" id="MFH6984947.1"/>
    </source>
</evidence>
<evidence type="ECO:0000256" key="1">
    <source>
        <dbReference type="SAM" id="SignalP"/>
    </source>
</evidence>
<dbReference type="InterPro" id="IPR058094">
    <property type="entry name" value="Ig-like_OmpL47-like"/>
</dbReference>
<dbReference type="NCBIfam" id="NF047446">
    <property type="entry name" value="barrel_OmpL47"/>
    <property type="match status" value="5"/>
</dbReference>
<reference evidence="2 3" key="1">
    <citation type="journal article" date="2013" name="Int. J. Syst. Evol. Microbiol.">
        <title>Marinoscillum luteum sp. nov., isolated from marine sediment.</title>
        <authorList>
            <person name="Cha I.T."/>
            <person name="Park S.J."/>
            <person name="Kim S.J."/>
            <person name="Kim J.G."/>
            <person name="Jung M.Y."/>
            <person name="Shin K.S."/>
            <person name="Kwon K.K."/>
            <person name="Yang S.H."/>
            <person name="Seo Y.S."/>
            <person name="Rhee S.K."/>
        </authorList>
    </citation>
    <scope>NUCLEOTIDE SEQUENCE [LARGE SCALE GENOMIC DNA]</scope>
    <source>
        <strain evidence="2 3">KCTC 23939</strain>
    </source>
</reference>
<dbReference type="Gene3D" id="3.30.1920.20">
    <property type="match status" value="2"/>
</dbReference>
<feature type="chain" id="PRO_5046166706" evidence="1">
    <location>
        <begin position="19"/>
        <end position="575"/>
    </location>
</feature>
<keyword evidence="3" id="KW-1185">Reference proteome</keyword>